<dbReference type="InterPro" id="IPR017871">
    <property type="entry name" value="ABC_transporter-like_CS"/>
</dbReference>
<comment type="similarity">
    <text evidence="1">Belongs to the ABC transporter superfamily.</text>
</comment>
<evidence type="ECO:0000256" key="1">
    <source>
        <dbReference type="ARBA" id="ARBA00005417"/>
    </source>
</evidence>
<reference evidence="5 6" key="1">
    <citation type="submission" date="2020-06" db="EMBL/GenBank/DDBJ databases">
        <authorList>
            <person name="Grouzdev D.S."/>
        </authorList>
    </citation>
    <scope>NUCLEOTIDE SEQUENCE [LARGE SCALE GENOMIC DNA]</scope>
    <source>
        <strain evidence="5 6">HO-A22</strain>
    </source>
</reference>
<dbReference type="Gene3D" id="3.40.50.300">
    <property type="entry name" value="P-loop containing nucleotide triphosphate hydrolases"/>
    <property type="match status" value="2"/>
</dbReference>
<dbReference type="AlphaFoldDB" id="A0A7Y6QB49"/>
<sequence length="579" mass="62499">MTADEHFVRICGVVKRFGKDAPALDHVDGDILGGRITGLVGPDGAGKTTLIRLMTGLMLPDQGTVAVLGFDTAKDAASIQASIGYMPQRFGLYEDLSVQENLDLYADLRGLPLGERKATYDELLEFTDLKRFTSRLAGKLSGGMKQKLGLACALLRKPRLLLLDEPGVGVDPISRRDLWKMVENLTASGIGVVWSTAYLDEAEACDRVLLLNEGKLLFEGAPAELTGRVADRVFKISGTTGRKREALARYLDADGVVDGVIQGGAIRLVMAPGFTPPATPADTTRSVPQATVAPPRFEDAFIDMLGGGPGGRSKLAEVQTPFANEDGKPVIEAHGLTKRFGDFTAADDISFDIPRGQIFGLLGPNGAGKSTTFKMLCGLLKPSAGEGRVAGFDLRRDAAEARNRLGYMAQKFSLYGDLSVAQNLNFFAGVYGLSGERKRERTRLMVEIFGFGRLLDMSAKDLPLGLKQRLALACAVLHEPEALFLDEPTSGVDPITRREFWTHINGLVEKGVTVLVTTHFMDEAEYCDRISLIYRGRSIALGSPDELKKRVATAACPDPTMEDAFIALVQGSEEKQVAA</sequence>
<dbReference type="GO" id="GO:0005524">
    <property type="term" value="F:ATP binding"/>
    <property type="evidence" value="ECO:0007669"/>
    <property type="project" value="UniProtKB-KW"/>
</dbReference>
<comment type="caution">
    <text evidence="5">The sequence shown here is derived from an EMBL/GenBank/DDBJ whole genome shotgun (WGS) entry which is preliminary data.</text>
</comment>
<proteinExistence type="inferred from homology"/>
<organism evidence="5 6">
    <name type="scientific">Ensifer oleiphilus</name>
    <dbReference type="NCBI Taxonomy" id="2742698"/>
    <lineage>
        <taxon>Bacteria</taxon>
        <taxon>Pseudomonadati</taxon>
        <taxon>Pseudomonadota</taxon>
        <taxon>Alphaproteobacteria</taxon>
        <taxon>Hyphomicrobiales</taxon>
        <taxon>Rhizobiaceae</taxon>
        <taxon>Sinorhizobium/Ensifer group</taxon>
        <taxon>Ensifer</taxon>
    </lineage>
</organism>
<feature type="domain" description="ABC transporter" evidence="4">
    <location>
        <begin position="331"/>
        <end position="560"/>
    </location>
</feature>
<dbReference type="SUPFAM" id="SSF52540">
    <property type="entry name" value="P-loop containing nucleoside triphosphate hydrolases"/>
    <property type="match status" value="2"/>
</dbReference>
<evidence type="ECO:0000256" key="3">
    <source>
        <dbReference type="ARBA" id="ARBA00022840"/>
    </source>
</evidence>
<dbReference type="CDD" id="cd03230">
    <property type="entry name" value="ABC_DR_subfamily_A"/>
    <property type="match status" value="1"/>
</dbReference>
<dbReference type="GO" id="GO:0016887">
    <property type="term" value="F:ATP hydrolysis activity"/>
    <property type="evidence" value="ECO:0007669"/>
    <property type="project" value="InterPro"/>
</dbReference>
<dbReference type="RefSeq" id="WP_176355718.1">
    <property type="nucleotide sequence ID" value="NZ_JABWDU010000009.1"/>
</dbReference>
<dbReference type="PROSITE" id="PS00211">
    <property type="entry name" value="ABC_TRANSPORTER_1"/>
    <property type="match status" value="1"/>
</dbReference>
<dbReference type="Pfam" id="PF00005">
    <property type="entry name" value="ABC_tran"/>
    <property type="match status" value="2"/>
</dbReference>
<keyword evidence="6" id="KW-1185">Reference proteome</keyword>
<gene>
    <name evidence="5" type="ORF">HT585_26070</name>
</gene>
<dbReference type="PANTHER" id="PTHR43038">
    <property type="entry name" value="ATP-BINDING CASSETTE, SUB-FAMILY H, MEMBER 1"/>
    <property type="match status" value="1"/>
</dbReference>
<dbReference type="EMBL" id="JABWDU010000009">
    <property type="protein sequence ID" value="NVD42341.1"/>
    <property type="molecule type" value="Genomic_DNA"/>
</dbReference>
<evidence type="ECO:0000256" key="2">
    <source>
        <dbReference type="ARBA" id="ARBA00022741"/>
    </source>
</evidence>
<dbReference type="PROSITE" id="PS50893">
    <property type="entry name" value="ABC_TRANSPORTER_2"/>
    <property type="match status" value="2"/>
</dbReference>
<evidence type="ECO:0000313" key="6">
    <source>
        <dbReference type="Proteomes" id="UP000520198"/>
    </source>
</evidence>
<name>A0A7Y6QB49_9HYPH</name>
<feature type="domain" description="ABC transporter" evidence="4">
    <location>
        <begin position="8"/>
        <end position="238"/>
    </location>
</feature>
<dbReference type="InterPro" id="IPR003439">
    <property type="entry name" value="ABC_transporter-like_ATP-bd"/>
</dbReference>
<evidence type="ECO:0000259" key="4">
    <source>
        <dbReference type="PROSITE" id="PS50893"/>
    </source>
</evidence>
<dbReference type="PANTHER" id="PTHR43038:SF3">
    <property type="entry name" value="ABC TRANSPORTER G FAMILY MEMBER 20 ISOFORM X1"/>
    <property type="match status" value="1"/>
</dbReference>
<keyword evidence="2" id="KW-0547">Nucleotide-binding</keyword>
<keyword evidence="3 5" id="KW-0067">ATP-binding</keyword>
<dbReference type="InterPro" id="IPR027417">
    <property type="entry name" value="P-loop_NTPase"/>
</dbReference>
<accession>A0A7Y6QB49</accession>
<dbReference type="SMART" id="SM00382">
    <property type="entry name" value="AAA"/>
    <property type="match status" value="2"/>
</dbReference>
<protein>
    <submittedName>
        <fullName evidence="5">ABC transporter ATP-binding protein</fullName>
    </submittedName>
</protein>
<dbReference type="Proteomes" id="UP000520198">
    <property type="component" value="Unassembled WGS sequence"/>
</dbReference>
<evidence type="ECO:0000313" key="5">
    <source>
        <dbReference type="EMBL" id="NVD42341.1"/>
    </source>
</evidence>
<dbReference type="InterPro" id="IPR003593">
    <property type="entry name" value="AAA+_ATPase"/>
</dbReference>